<organism evidence="1 2">
    <name type="scientific">Ficus carica</name>
    <name type="common">Common fig</name>
    <dbReference type="NCBI Taxonomy" id="3494"/>
    <lineage>
        <taxon>Eukaryota</taxon>
        <taxon>Viridiplantae</taxon>
        <taxon>Streptophyta</taxon>
        <taxon>Embryophyta</taxon>
        <taxon>Tracheophyta</taxon>
        <taxon>Spermatophyta</taxon>
        <taxon>Magnoliopsida</taxon>
        <taxon>eudicotyledons</taxon>
        <taxon>Gunneridae</taxon>
        <taxon>Pentapetalae</taxon>
        <taxon>rosids</taxon>
        <taxon>fabids</taxon>
        <taxon>Rosales</taxon>
        <taxon>Moraceae</taxon>
        <taxon>Ficeae</taxon>
        <taxon>Ficus</taxon>
    </lineage>
</organism>
<accession>A0AA88DW16</accession>
<evidence type="ECO:0000313" key="1">
    <source>
        <dbReference type="EMBL" id="GMN60374.1"/>
    </source>
</evidence>
<reference evidence="1" key="1">
    <citation type="submission" date="2023-07" db="EMBL/GenBank/DDBJ databases">
        <title>draft genome sequence of fig (Ficus carica).</title>
        <authorList>
            <person name="Takahashi T."/>
            <person name="Nishimura K."/>
        </authorList>
    </citation>
    <scope>NUCLEOTIDE SEQUENCE</scope>
</reference>
<keyword evidence="2" id="KW-1185">Reference proteome</keyword>
<dbReference type="Proteomes" id="UP001187192">
    <property type="component" value="Unassembled WGS sequence"/>
</dbReference>
<comment type="caution">
    <text evidence="1">The sequence shown here is derived from an EMBL/GenBank/DDBJ whole genome shotgun (WGS) entry which is preliminary data.</text>
</comment>
<dbReference type="EMBL" id="BTGU01000098">
    <property type="protein sequence ID" value="GMN60374.1"/>
    <property type="molecule type" value="Genomic_DNA"/>
</dbReference>
<protein>
    <submittedName>
        <fullName evidence="1">Uncharacterized protein</fullName>
    </submittedName>
</protein>
<proteinExistence type="predicted"/>
<evidence type="ECO:0000313" key="2">
    <source>
        <dbReference type="Proteomes" id="UP001187192"/>
    </source>
</evidence>
<sequence length="161" mass="18556">MIFQVRFGQWFELDWTGRPNHFMAARHVVLAGRKLMTYVYAVGRFWWQPSAFLWFPSSREEGGNHMVRVLVEVSLWQEDGHCGNEQVEMVSPPSALVVYPLDLSFDGVLVPLDRVSSSPCAIESWPSIDQEILSKRVLHVLDFNVPRYIPVIGLQAYVFLF</sequence>
<name>A0AA88DW16_FICCA</name>
<dbReference type="AlphaFoldDB" id="A0AA88DW16"/>
<gene>
    <name evidence="1" type="ORF">TIFTF001_029471</name>
</gene>